<evidence type="ECO:0000256" key="1">
    <source>
        <dbReference type="SAM" id="MobiDB-lite"/>
    </source>
</evidence>
<keyword evidence="3" id="KW-1185">Reference proteome</keyword>
<dbReference type="Proteomes" id="UP001482620">
    <property type="component" value="Unassembled WGS sequence"/>
</dbReference>
<accession>A0ABV0TTR0</accession>
<feature type="compositionally biased region" description="Basic and acidic residues" evidence="1">
    <location>
        <begin position="30"/>
        <end position="42"/>
    </location>
</feature>
<comment type="caution">
    <text evidence="2">The sequence shown here is derived from an EMBL/GenBank/DDBJ whole genome shotgun (WGS) entry which is preliminary data.</text>
</comment>
<dbReference type="EMBL" id="JAHRIQ010047201">
    <property type="protein sequence ID" value="MEQ2236313.1"/>
    <property type="molecule type" value="Genomic_DNA"/>
</dbReference>
<proteinExistence type="predicted"/>
<name>A0ABV0TTR0_9TELE</name>
<sequence>MENELRTKRSSELSVTPSTRRSLMKRKRRGTEFEAKRSRNGEPEEPEEPPGCSSLQHLIIGFSLSLSTNPLPILHSRPLTLLITPPARALIGCVEVFT</sequence>
<reference evidence="2 3" key="1">
    <citation type="submission" date="2021-06" db="EMBL/GenBank/DDBJ databases">
        <authorList>
            <person name="Palmer J.M."/>
        </authorList>
    </citation>
    <scope>NUCLEOTIDE SEQUENCE [LARGE SCALE GENOMIC DNA]</scope>
    <source>
        <strain evidence="3">if_2019</strain>
        <tissue evidence="2">Muscle</tissue>
    </source>
</reference>
<feature type="compositionally biased region" description="Basic and acidic residues" evidence="1">
    <location>
        <begin position="1"/>
        <end position="11"/>
    </location>
</feature>
<feature type="compositionally biased region" description="Polar residues" evidence="1">
    <location>
        <begin position="12"/>
        <end position="21"/>
    </location>
</feature>
<feature type="region of interest" description="Disordered" evidence="1">
    <location>
        <begin position="1"/>
        <end position="53"/>
    </location>
</feature>
<evidence type="ECO:0000313" key="3">
    <source>
        <dbReference type="Proteomes" id="UP001482620"/>
    </source>
</evidence>
<gene>
    <name evidence="2" type="ORF">ILYODFUR_011393</name>
</gene>
<organism evidence="2 3">
    <name type="scientific">Ilyodon furcidens</name>
    <name type="common">goldbreast splitfin</name>
    <dbReference type="NCBI Taxonomy" id="33524"/>
    <lineage>
        <taxon>Eukaryota</taxon>
        <taxon>Metazoa</taxon>
        <taxon>Chordata</taxon>
        <taxon>Craniata</taxon>
        <taxon>Vertebrata</taxon>
        <taxon>Euteleostomi</taxon>
        <taxon>Actinopterygii</taxon>
        <taxon>Neopterygii</taxon>
        <taxon>Teleostei</taxon>
        <taxon>Neoteleostei</taxon>
        <taxon>Acanthomorphata</taxon>
        <taxon>Ovalentaria</taxon>
        <taxon>Atherinomorphae</taxon>
        <taxon>Cyprinodontiformes</taxon>
        <taxon>Goodeidae</taxon>
        <taxon>Ilyodon</taxon>
    </lineage>
</organism>
<evidence type="ECO:0000313" key="2">
    <source>
        <dbReference type="EMBL" id="MEQ2236313.1"/>
    </source>
</evidence>
<protein>
    <submittedName>
        <fullName evidence="2">Uncharacterized protein</fullName>
    </submittedName>
</protein>